<reference evidence="2" key="1">
    <citation type="journal article" date="2014" name="Nat. Commun.">
        <title>The tobacco genome sequence and its comparison with those of tomato and potato.</title>
        <authorList>
            <person name="Sierro N."/>
            <person name="Battey J.N."/>
            <person name="Ouadi S."/>
            <person name="Bakaher N."/>
            <person name="Bovet L."/>
            <person name="Willig A."/>
            <person name="Goepfert S."/>
            <person name="Peitsch M.C."/>
            <person name="Ivanov N.V."/>
        </authorList>
    </citation>
    <scope>NUCLEOTIDE SEQUENCE [LARGE SCALE GENOMIC DNA]</scope>
</reference>
<evidence type="ECO:0000256" key="1">
    <source>
        <dbReference type="ARBA" id="ARBA00005437"/>
    </source>
</evidence>
<dbReference type="SUPFAM" id="SSF54518">
    <property type="entry name" value="Tubby C-terminal domain-like"/>
    <property type="match status" value="1"/>
</dbReference>
<dbReference type="RefSeq" id="XP_016439835.1">
    <property type="nucleotide sequence ID" value="XM_016584349.2"/>
</dbReference>
<dbReference type="Proteomes" id="UP000790787">
    <property type="component" value="Chromosome 15"/>
</dbReference>
<dbReference type="RefSeq" id="XP_016439835.1">
    <property type="nucleotide sequence ID" value="XM_016584349.1"/>
</dbReference>
<evidence type="ECO:0000313" key="3">
    <source>
        <dbReference type="RefSeq" id="XP_016439835.1"/>
    </source>
</evidence>
<comment type="similarity">
    <text evidence="1">Belongs to the LOR family.</text>
</comment>
<sequence length="208" mass="23298">MKGKGSAIIEDTFMYKEETNLTVLKTSLFFTGDGFTAYDCKGQLVFRVDTYGPDSRDQGELVLMDASGRCILTVRRKRPSLHHRWEGYIGERMEGQKPIFSVRRSSLIGRSSVTVEVYNNNPVEEYQIEGSFAQRNCKFFNADKESVVEIRRKVDACANVVLGTDVFSLNVKPGFDAAFAMGLALVLDRIQGDDYVEVNDNNTPSAPL</sequence>
<dbReference type="InterPro" id="IPR025659">
    <property type="entry name" value="Tubby-like_C"/>
</dbReference>
<dbReference type="OMA" id="EHCEMED"/>
<dbReference type="InterPro" id="IPR007612">
    <property type="entry name" value="LOR"/>
</dbReference>
<dbReference type="SMR" id="A0A1S3XIN9"/>
<dbReference type="GeneID" id="107765680"/>
<protein>
    <submittedName>
        <fullName evidence="3">Protein LURP-one-related 5-like</fullName>
    </submittedName>
</protein>
<dbReference type="AlphaFoldDB" id="A0A1S3XIN9"/>
<keyword evidence="2" id="KW-1185">Reference proteome</keyword>
<organism evidence="2 3">
    <name type="scientific">Nicotiana tabacum</name>
    <name type="common">Common tobacco</name>
    <dbReference type="NCBI Taxonomy" id="4097"/>
    <lineage>
        <taxon>Eukaryota</taxon>
        <taxon>Viridiplantae</taxon>
        <taxon>Streptophyta</taxon>
        <taxon>Embryophyta</taxon>
        <taxon>Tracheophyta</taxon>
        <taxon>Spermatophyta</taxon>
        <taxon>Magnoliopsida</taxon>
        <taxon>eudicotyledons</taxon>
        <taxon>Gunneridae</taxon>
        <taxon>Pentapetalae</taxon>
        <taxon>asterids</taxon>
        <taxon>lamiids</taxon>
        <taxon>Solanales</taxon>
        <taxon>Solanaceae</taxon>
        <taxon>Nicotianoideae</taxon>
        <taxon>Nicotianeae</taxon>
        <taxon>Nicotiana</taxon>
    </lineage>
</organism>
<dbReference type="PaxDb" id="4097-A0A1S3XIN9"/>
<dbReference type="Gene3D" id="2.40.160.200">
    <property type="entry name" value="LURP1-related"/>
    <property type="match status" value="1"/>
</dbReference>
<dbReference type="KEGG" id="nta:107765680"/>
<reference evidence="3" key="2">
    <citation type="submission" date="2025-08" db="UniProtKB">
        <authorList>
            <consortium name="RefSeq"/>
        </authorList>
    </citation>
    <scope>IDENTIFICATION</scope>
    <source>
        <tissue evidence="3">Leaf</tissue>
    </source>
</reference>
<dbReference type="PANTHER" id="PTHR31087:SF60">
    <property type="entry name" value="PROTEIN LURP-ONE-RELATED 5"/>
    <property type="match status" value="1"/>
</dbReference>
<dbReference type="OrthoDB" id="677463at2759"/>
<dbReference type="PANTHER" id="PTHR31087">
    <property type="match status" value="1"/>
</dbReference>
<evidence type="ECO:0000313" key="2">
    <source>
        <dbReference type="Proteomes" id="UP000790787"/>
    </source>
</evidence>
<proteinExistence type="inferred from homology"/>
<dbReference type="Pfam" id="PF04525">
    <property type="entry name" value="LOR"/>
    <property type="match status" value="1"/>
</dbReference>
<name>A0A1S3XIN9_TOBAC</name>
<accession>A0A1S3XIN9</accession>
<gene>
    <name evidence="3" type="primary">LOC107765680</name>
</gene>
<dbReference type="InterPro" id="IPR038595">
    <property type="entry name" value="LOR_sf"/>
</dbReference>